<dbReference type="AlphaFoldDB" id="A0A9N9DWZ2"/>
<accession>A0A9N9DWZ2</accession>
<dbReference type="EMBL" id="CAJVPJ010004874">
    <property type="protein sequence ID" value="CAG8656394.1"/>
    <property type="molecule type" value="Genomic_DNA"/>
</dbReference>
<evidence type="ECO:0000313" key="1">
    <source>
        <dbReference type="EMBL" id="CAG8656394.1"/>
    </source>
</evidence>
<protein>
    <submittedName>
        <fullName evidence="1">3405_t:CDS:1</fullName>
    </submittedName>
</protein>
<gene>
    <name evidence="1" type="ORF">POCULU_LOCUS10224</name>
</gene>
<sequence length="223" mass="26034">PLRKIGSTETCPPLQAGFPFPPTSYQLGTRKAILTSVDERLFTISGRVAVDEDDHLSCATTKIRFLIVVLLLEHFVPDVGKAFSVIISGVTEDVSIFVEDVLVKAFVYSFTSWLSLFQPQCMRRRWEGQLQFQNWDALNQRLNIEIIGWVKELTEDGPMLWKMCWLKRLFYRLLADYHFQLQGMRSRCEEELTIQELGCVETEIKYRDYWMVKERAVNRLKAE</sequence>
<reference evidence="1" key="1">
    <citation type="submission" date="2021-06" db="EMBL/GenBank/DDBJ databases">
        <authorList>
            <person name="Kallberg Y."/>
            <person name="Tangrot J."/>
            <person name="Rosling A."/>
        </authorList>
    </citation>
    <scope>NUCLEOTIDE SEQUENCE</scope>
    <source>
        <strain evidence="1">IA702</strain>
    </source>
</reference>
<feature type="non-terminal residue" evidence="1">
    <location>
        <position position="1"/>
    </location>
</feature>
<name>A0A9N9DWZ2_9GLOM</name>
<comment type="caution">
    <text evidence="1">The sequence shown here is derived from an EMBL/GenBank/DDBJ whole genome shotgun (WGS) entry which is preliminary data.</text>
</comment>
<organism evidence="1 2">
    <name type="scientific">Paraglomus occultum</name>
    <dbReference type="NCBI Taxonomy" id="144539"/>
    <lineage>
        <taxon>Eukaryota</taxon>
        <taxon>Fungi</taxon>
        <taxon>Fungi incertae sedis</taxon>
        <taxon>Mucoromycota</taxon>
        <taxon>Glomeromycotina</taxon>
        <taxon>Glomeromycetes</taxon>
        <taxon>Paraglomerales</taxon>
        <taxon>Paraglomeraceae</taxon>
        <taxon>Paraglomus</taxon>
    </lineage>
</organism>
<evidence type="ECO:0000313" key="2">
    <source>
        <dbReference type="Proteomes" id="UP000789572"/>
    </source>
</evidence>
<feature type="non-terminal residue" evidence="1">
    <location>
        <position position="223"/>
    </location>
</feature>
<keyword evidence="2" id="KW-1185">Reference proteome</keyword>
<dbReference type="Proteomes" id="UP000789572">
    <property type="component" value="Unassembled WGS sequence"/>
</dbReference>
<proteinExistence type="predicted"/>